<evidence type="ECO:0000256" key="1">
    <source>
        <dbReference type="SAM" id="SignalP"/>
    </source>
</evidence>
<organism evidence="2 3">
    <name type="scientific">Acanthaster planci</name>
    <name type="common">Crown-of-thorns starfish</name>
    <dbReference type="NCBI Taxonomy" id="133434"/>
    <lineage>
        <taxon>Eukaryota</taxon>
        <taxon>Metazoa</taxon>
        <taxon>Echinodermata</taxon>
        <taxon>Eleutherozoa</taxon>
        <taxon>Asterozoa</taxon>
        <taxon>Asteroidea</taxon>
        <taxon>Valvatacea</taxon>
        <taxon>Valvatida</taxon>
        <taxon>Acanthasteridae</taxon>
        <taxon>Acanthaster</taxon>
    </lineage>
</organism>
<dbReference type="PANTHER" id="PTHR10697">
    <property type="entry name" value="MAMMALIAN EPENDYMIN-RELATED PROTEIN 1"/>
    <property type="match status" value="1"/>
</dbReference>
<feature type="signal peptide" evidence="1">
    <location>
        <begin position="1"/>
        <end position="19"/>
    </location>
</feature>
<dbReference type="GO" id="GO:0005576">
    <property type="term" value="C:extracellular region"/>
    <property type="evidence" value="ECO:0007669"/>
    <property type="project" value="InterPro"/>
</dbReference>
<gene>
    <name evidence="3" type="primary">LOC110985465</name>
</gene>
<dbReference type="GO" id="GO:0005764">
    <property type="term" value="C:lysosome"/>
    <property type="evidence" value="ECO:0007669"/>
    <property type="project" value="TreeGrafter"/>
</dbReference>
<dbReference type="AlphaFoldDB" id="A0A8B7ZBJ6"/>
<proteinExistence type="predicted"/>
<sequence>MEVKSVFLLLLVVVATSLAQKKCCFPKEFEALDGQVVGTISAGKPVAVLESIQFAFDYFNQRAGEFAFIQDGAEVYMYQIIVDYKAQTEYIIQAHTQTCQKIPLPAGTNMSHCVPDDATYESSFYVGDNKMTADSFTYSLKQGVVAGNVILSVSKGDCIPYSVTFFGQHQGTPVLQVTGFVNYTSGIQDPARYFTVPEYCMEQSFSQAPKMYNSFIHLFV</sequence>
<evidence type="ECO:0000313" key="2">
    <source>
        <dbReference type="Proteomes" id="UP000694845"/>
    </source>
</evidence>
<dbReference type="OMA" id="PEPENCI"/>
<protein>
    <submittedName>
        <fullName evidence="3">Development-specific protein LVN1.2-like</fullName>
    </submittedName>
</protein>
<dbReference type="KEGG" id="aplc:110985465"/>
<feature type="chain" id="PRO_5034781315" evidence="1">
    <location>
        <begin position="20"/>
        <end position="220"/>
    </location>
</feature>
<dbReference type="GeneID" id="110985465"/>
<dbReference type="Proteomes" id="UP000694845">
    <property type="component" value="Unplaced"/>
</dbReference>
<dbReference type="Pfam" id="PF00811">
    <property type="entry name" value="Ependymin"/>
    <property type="match status" value="1"/>
</dbReference>
<keyword evidence="2" id="KW-1185">Reference proteome</keyword>
<dbReference type="OrthoDB" id="10070532at2759"/>
<dbReference type="InterPro" id="IPR001299">
    <property type="entry name" value="Ependymin"/>
</dbReference>
<keyword evidence="1" id="KW-0732">Signal</keyword>
<reference evidence="3" key="1">
    <citation type="submission" date="2025-08" db="UniProtKB">
        <authorList>
            <consortium name="RefSeq"/>
        </authorList>
    </citation>
    <scope>IDENTIFICATION</scope>
</reference>
<dbReference type="GO" id="GO:0005509">
    <property type="term" value="F:calcium ion binding"/>
    <property type="evidence" value="ECO:0007669"/>
    <property type="project" value="InterPro"/>
</dbReference>
<dbReference type="GO" id="GO:0007160">
    <property type="term" value="P:cell-matrix adhesion"/>
    <property type="evidence" value="ECO:0007669"/>
    <property type="project" value="InterPro"/>
</dbReference>
<dbReference type="RefSeq" id="XP_022102195.1">
    <property type="nucleotide sequence ID" value="XM_022246503.1"/>
</dbReference>
<dbReference type="PANTHER" id="PTHR10697:SF1">
    <property type="entry name" value="MAMMALIAN EPENDYMIN-RELATED PROTEIN 1"/>
    <property type="match status" value="1"/>
</dbReference>
<accession>A0A8B7ZBJ6</accession>
<name>A0A8B7ZBJ6_ACAPL</name>
<evidence type="ECO:0000313" key="3">
    <source>
        <dbReference type="RefSeq" id="XP_022102195.1"/>
    </source>
</evidence>